<feature type="transmembrane region" description="Helical" evidence="1">
    <location>
        <begin position="318"/>
        <end position="337"/>
    </location>
</feature>
<dbReference type="STRING" id="1637975.AN957_23125"/>
<feature type="transmembrane region" description="Helical" evidence="1">
    <location>
        <begin position="137"/>
        <end position="166"/>
    </location>
</feature>
<dbReference type="RefSeq" id="WP_056686268.1">
    <property type="nucleotide sequence ID" value="NZ_LJIX01000006.1"/>
</dbReference>
<dbReference type="PATRIC" id="fig|1637975.4.peg.4626"/>
<keyword evidence="1" id="KW-1133">Transmembrane helix</keyword>
<dbReference type="EMBL" id="LJIX01000006">
    <property type="protein sequence ID" value="KQL21177.1"/>
    <property type="molecule type" value="Genomic_DNA"/>
</dbReference>
<feature type="transmembrane region" description="Helical" evidence="1">
    <location>
        <begin position="357"/>
        <end position="384"/>
    </location>
</feature>
<organism evidence="2 3">
    <name type="scientific">Cytobacillus solani</name>
    <dbReference type="NCBI Taxonomy" id="1637975"/>
    <lineage>
        <taxon>Bacteria</taxon>
        <taxon>Bacillati</taxon>
        <taxon>Bacillota</taxon>
        <taxon>Bacilli</taxon>
        <taxon>Bacillales</taxon>
        <taxon>Bacillaceae</taxon>
        <taxon>Cytobacillus</taxon>
    </lineage>
</organism>
<reference evidence="2 3" key="1">
    <citation type="submission" date="2015-09" db="EMBL/GenBank/DDBJ databases">
        <title>Genome sequencing project for genomic taxonomy and phylogenomics of Bacillus-like bacteria.</title>
        <authorList>
            <person name="Liu B."/>
            <person name="Wang J."/>
            <person name="Zhu Y."/>
            <person name="Liu G."/>
            <person name="Chen Q."/>
            <person name="Chen Z."/>
            <person name="Lan J."/>
            <person name="Che J."/>
            <person name="Ge C."/>
            <person name="Shi H."/>
            <person name="Pan Z."/>
            <person name="Liu X."/>
        </authorList>
    </citation>
    <scope>NUCLEOTIDE SEQUENCE [LARGE SCALE GENOMIC DNA]</scope>
    <source>
        <strain evidence="2 3">FJAT-18043</strain>
    </source>
</reference>
<feature type="transmembrane region" description="Helical" evidence="1">
    <location>
        <begin position="255"/>
        <end position="276"/>
    </location>
</feature>
<name>A0A0Q3QSP3_9BACI</name>
<feature type="transmembrane region" description="Helical" evidence="1">
    <location>
        <begin position="288"/>
        <end position="306"/>
    </location>
</feature>
<evidence type="ECO:0000313" key="3">
    <source>
        <dbReference type="Proteomes" id="UP000050996"/>
    </source>
</evidence>
<keyword evidence="1" id="KW-0472">Membrane</keyword>
<feature type="transmembrane region" description="Helical" evidence="1">
    <location>
        <begin position="436"/>
        <end position="454"/>
    </location>
</feature>
<feature type="transmembrane region" description="Helical" evidence="1">
    <location>
        <begin position="103"/>
        <end position="125"/>
    </location>
</feature>
<accession>A0A0Q3QSP3</accession>
<feature type="transmembrane region" description="Helical" evidence="1">
    <location>
        <begin position="64"/>
        <end position="83"/>
    </location>
</feature>
<dbReference type="AlphaFoldDB" id="A0A0Q3QSP3"/>
<keyword evidence="1" id="KW-0812">Transmembrane</keyword>
<sequence length="455" mass="47246">MAFKKRNLYSITAAILFMLISGYQVFAAGVDEVKIPTPTGFQAILVIVPIILIIVLLFMKVDMLVAGFAGGALAMLIGGIGIAQANEEFLKTIPQMLSNTVPVVNSAIAMAVFASGGYTAALNLVRRKIGNKNEYMAAFIVILQAAATYMSGVGGGTAMVIAPLAFAAVGAIPELIAAMSIATAVAFTTSPASLESSVVSKLSGIPVAEYVGTMRWVTLLFAVIAVVLAFYGAKKRGSLFVSKESEEYAAMSNGQLFKITIPAIFMLLAIIVGPFINKALDYSLINPLVYTIGTVALIFICTKFNLNQTTNSLIDGSIYILTRLFQVGIFLAFINLISNTGAFQVIASAAGNAPTALVVPAAVLAGVLIGIPAGAFVGSILGLVLPIAVSLGFSPLAIGFVTIGVGLGSQLSFVNITMQALSAGFKLPIIEVVKGNGKWVGSAIALLLVLSFILS</sequence>
<proteinExistence type="predicted"/>
<keyword evidence="3" id="KW-1185">Reference proteome</keyword>
<comment type="caution">
    <text evidence="2">The sequence shown here is derived from an EMBL/GenBank/DDBJ whole genome shotgun (WGS) entry which is preliminary data.</text>
</comment>
<dbReference type="Proteomes" id="UP000050996">
    <property type="component" value="Unassembled WGS sequence"/>
</dbReference>
<feature type="transmembrane region" description="Helical" evidence="1">
    <location>
        <begin position="37"/>
        <end position="57"/>
    </location>
</feature>
<evidence type="ECO:0000256" key="1">
    <source>
        <dbReference type="SAM" id="Phobius"/>
    </source>
</evidence>
<evidence type="ECO:0000313" key="2">
    <source>
        <dbReference type="EMBL" id="KQL21177.1"/>
    </source>
</evidence>
<protein>
    <submittedName>
        <fullName evidence="2">Citrate transporter</fullName>
    </submittedName>
</protein>
<gene>
    <name evidence="2" type="ORF">AN957_23125</name>
</gene>
<feature type="transmembrane region" description="Helical" evidence="1">
    <location>
        <begin position="216"/>
        <end position="234"/>
    </location>
</feature>